<name>A0A934VYB1_9RHOB</name>
<dbReference type="AlphaFoldDB" id="A0A934VYB1"/>
<accession>A0A934VYB1</accession>
<dbReference type="EMBL" id="JAEPRQ010000002">
    <property type="protein sequence ID" value="MBK4215807.1"/>
    <property type="molecule type" value="Genomic_DNA"/>
</dbReference>
<keyword evidence="3" id="KW-1185">Reference proteome</keyword>
<proteinExistence type="predicted"/>
<comment type="caution">
    <text evidence="2">The sequence shown here is derived from an EMBL/GenBank/DDBJ whole genome shotgun (WGS) entry which is preliminary data.</text>
</comment>
<organism evidence="2 3">
    <name type="scientific">Paracoccus caeni</name>
    <dbReference type="NCBI Taxonomy" id="657651"/>
    <lineage>
        <taxon>Bacteria</taxon>
        <taxon>Pseudomonadati</taxon>
        <taxon>Pseudomonadota</taxon>
        <taxon>Alphaproteobacteria</taxon>
        <taxon>Rhodobacterales</taxon>
        <taxon>Paracoccaceae</taxon>
        <taxon>Paracoccus</taxon>
    </lineage>
</organism>
<keyword evidence="1" id="KW-0812">Transmembrane</keyword>
<gene>
    <name evidence="2" type="ORF">JJJ17_07715</name>
</gene>
<evidence type="ECO:0000313" key="2">
    <source>
        <dbReference type="EMBL" id="MBK4215807.1"/>
    </source>
</evidence>
<evidence type="ECO:0000256" key="1">
    <source>
        <dbReference type="SAM" id="Phobius"/>
    </source>
</evidence>
<reference evidence="2" key="1">
    <citation type="submission" date="2021-01" db="EMBL/GenBank/DDBJ databases">
        <title>Paracoccus amoyensis sp. nov., isolated from the surface seawater along the coast of Xiamen Island, China.</title>
        <authorList>
            <person name="Lyu L."/>
        </authorList>
    </citation>
    <scope>NUCLEOTIDE SEQUENCE</scope>
    <source>
        <strain evidence="2">MJ17</strain>
    </source>
</reference>
<feature type="transmembrane region" description="Helical" evidence="1">
    <location>
        <begin position="37"/>
        <end position="54"/>
    </location>
</feature>
<dbReference type="Proteomes" id="UP000640485">
    <property type="component" value="Unassembled WGS sequence"/>
</dbReference>
<dbReference type="RefSeq" id="WP_200685147.1">
    <property type="nucleotide sequence ID" value="NZ_JAEPRQ010000002.1"/>
</dbReference>
<protein>
    <submittedName>
        <fullName evidence="2">Uncharacterized protein</fullName>
    </submittedName>
</protein>
<keyword evidence="1" id="KW-0472">Membrane</keyword>
<keyword evidence="1" id="KW-1133">Transmembrane helix</keyword>
<sequence length="55" mass="6055">MTRHENLPPEQPAHPIDVPVYDFVEPTPLQSTRGRDAMAAIVATVATIAALWVFL</sequence>
<evidence type="ECO:0000313" key="3">
    <source>
        <dbReference type="Proteomes" id="UP000640485"/>
    </source>
</evidence>